<comment type="caution">
    <text evidence="4">The sequence shown here is derived from an EMBL/GenBank/DDBJ whole genome shotgun (WGS) entry which is preliminary data.</text>
</comment>
<evidence type="ECO:0000313" key="5">
    <source>
        <dbReference type="Proteomes" id="UP001223978"/>
    </source>
</evidence>
<feature type="chain" id="PRO_5047216926" evidence="2">
    <location>
        <begin position="26"/>
        <end position="408"/>
    </location>
</feature>
<dbReference type="Proteomes" id="UP001223978">
    <property type="component" value="Unassembled WGS sequence"/>
</dbReference>
<dbReference type="InterPro" id="IPR027372">
    <property type="entry name" value="Phytase-like_dom"/>
</dbReference>
<keyword evidence="5" id="KW-1185">Reference proteome</keyword>
<proteinExistence type="predicted"/>
<feature type="compositionally biased region" description="Basic and acidic residues" evidence="1">
    <location>
        <begin position="42"/>
        <end position="53"/>
    </location>
</feature>
<evidence type="ECO:0000259" key="3">
    <source>
        <dbReference type="Pfam" id="PF13449"/>
    </source>
</evidence>
<accession>A0ABT6SC70</accession>
<name>A0ABT6SC70_9ACTN</name>
<feature type="region of interest" description="Disordered" evidence="1">
    <location>
        <begin position="26"/>
        <end position="58"/>
    </location>
</feature>
<keyword evidence="2" id="KW-0732">Signal</keyword>
<feature type="domain" description="Phytase-like" evidence="3">
    <location>
        <begin position="80"/>
        <end position="394"/>
    </location>
</feature>
<organism evidence="4 5">
    <name type="scientific">Streptomyces cavernicola</name>
    <dbReference type="NCBI Taxonomy" id="3043613"/>
    <lineage>
        <taxon>Bacteria</taxon>
        <taxon>Bacillati</taxon>
        <taxon>Actinomycetota</taxon>
        <taxon>Actinomycetes</taxon>
        <taxon>Kitasatosporales</taxon>
        <taxon>Streptomycetaceae</taxon>
        <taxon>Streptomyces</taxon>
    </lineage>
</organism>
<protein>
    <submittedName>
        <fullName evidence="4">Esterase-like activity of phytase family protein</fullName>
    </submittedName>
</protein>
<evidence type="ECO:0000313" key="4">
    <source>
        <dbReference type="EMBL" id="MDI3405555.1"/>
    </source>
</evidence>
<feature type="signal peptide" evidence="2">
    <location>
        <begin position="1"/>
        <end position="25"/>
    </location>
</feature>
<evidence type="ECO:0000256" key="2">
    <source>
        <dbReference type="SAM" id="SignalP"/>
    </source>
</evidence>
<gene>
    <name evidence="4" type="ORF">QIS96_17215</name>
</gene>
<sequence length="408" mass="43775">MKTSLVRRACVAALALAATITPAVAAPQDGNAAPSDRNSAASDRKAAPSDRKAAASGRIGAQARLLGEKIVPHKLPFQNTTVGGLSGIDRDPCTGQYVMISDDRSQLQPARFYTARIGVDGNGVHSVDFTGTHPFRQPDGSVHPPASAGDGKVVDPEELRVDPRGCQYVWAQEGDRPSEPSAPVIQPSIQFAGRTGDYRGKHVLPPNYLITMGDWGMRRNQGVEAITFDPRGGLLTSAVEGPLIQDGPVPDLDHGALIRVTQQYRRGQVRGQFAYPLEKIFAPSDPTSPWGPDTGAPAILAFPDDPDRYLVLERTWVAGSGYKIRLYDATTRGATDVRNVPSLNGQPVVPMRKQLVADFDDLGLSTVDNTEGMTWGPTLPNGERTLLLISDDNFVEDAVTQIVALGVR</sequence>
<dbReference type="EMBL" id="JASCIQ010000017">
    <property type="protein sequence ID" value="MDI3405555.1"/>
    <property type="molecule type" value="Genomic_DNA"/>
</dbReference>
<reference evidence="4 5" key="1">
    <citation type="submission" date="2023-05" db="EMBL/GenBank/DDBJ databases">
        <title>Draft genome sequence of Streptomyces sp. B-S-A6 isolated from a cave soil in Thailand.</title>
        <authorList>
            <person name="Chamroensaksri N."/>
            <person name="Muangham S."/>
        </authorList>
    </citation>
    <scope>NUCLEOTIDE SEQUENCE [LARGE SCALE GENOMIC DNA]</scope>
    <source>
        <strain evidence="4 5">B-S-A6</strain>
    </source>
</reference>
<evidence type="ECO:0000256" key="1">
    <source>
        <dbReference type="SAM" id="MobiDB-lite"/>
    </source>
</evidence>
<dbReference type="Pfam" id="PF13449">
    <property type="entry name" value="Phytase-like"/>
    <property type="match status" value="1"/>
</dbReference>
<dbReference type="RefSeq" id="WP_282543498.1">
    <property type="nucleotide sequence ID" value="NZ_JASCIQ010000017.1"/>
</dbReference>